<dbReference type="AlphaFoldDB" id="A0AAV3HGI4"/>
<reference evidence="1 2" key="1">
    <citation type="submission" date="2012-06" db="EMBL/GenBank/DDBJ databases">
        <title>Genomic anatomy of Escherichia coli O157:H7 outbreaks.</title>
        <authorList>
            <person name="Eppinger M."/>
            <person name="Daugherty S."/>
            <person name="Agrawal S."/>
            <person name="Galens K."/>
            <person name="Tallon L."/>
            <person name="Shefchek K."/>
            <person name="Parankush S."/>
            <person name="Cebula T.A."/>
            <person name="Feng P."/>
            <person name="Soderlund R."/>
            <person name="Mammel M.K."/>
            <person name="DebRoy C."/>
            <person name="Dudley E.G."/>
            <person name="Tarr P.I."/>
            <person name="Fraser-Liggett C."/>
            <person name="Ravel J."/>
        </authorList>
    </citation>
    <scope>NUCLEOTIDE SEQUENCE [LARGE SCALE GENOMIC DNA]</scope>
    <source>
        <strain evidence="1 2">EC1870</strain>
    </source>
</reference>
<evidence type="ECO:0000313" key="2">
    <source>
        <dbReference type="Proteomes" id="UP000006789"/>
    </source>
</evidence>
<name>A0AAV3HGI4_ECOLX</name>
<comment type="caution">
    <text evidence="1">The sequence shown here is derived from an EMBL/GenBank/DDBJ whole genome shotgun (WGS) entry which is preliminary data.</text>
</comment>
<sequence length="57" mass="6472">MRFCEPLSRYSITSLPTFPFLLTVEKKELPCLNIVGITSKGEPGFSRLTYEIVEATF</sequence>
<protein>
    <submittedName>
        <fullName evidence="1">Uncharacterized protein</fullName>
    </submittedName>
</protein>
<gene>
    <name evidence="1" type="ORF">ECEC1870_0076</name>
</gene>
<evidence type="ECO:0000313" key="1">
    <source>
        <dbReference type="EMBL" id="EKJ53928.1"/>
    </source>
</evidence>
<proteinExistence type="predicted"/>
<dbReference type="Proteomes" id="UP000006789">
    <property type="component" value="Unassembled WGS sequence"/>
</dbReference>
<dbReference type="EMBL" id="AMVG01000035">
    <property type="protein sequence ID" value="EKJ53928.1"/>
    <property type="molecule type" value="Genomic_DNA"/>
</dbReference>
<accession>A0AAV3HGI4</accession>
<organism evidence="1 2">
    <name type="scientific">Escherichia coli EC1870</name>
    <dbReference type="NCBI Taxonomy" id="1005554"/>
    <lineage>
        <taxon>Bacteria</taxon>
        <taxon>Pseudomonadati</taxon>
        <taxon>Pseudomonadota</taxon>
        <taxon>Gammaproteobacteria</taxon>
        <taxon>Enterobacterales</taxon>
        <taxon>Enterobacteriaceae</taxon>
        <taxon>Escherichia</taxon>
    </lineage>
</organism>